<evidence type="ECO:0000259" key="4">
    <source>
        <dbReference type="Pfam" id="PF01478"/>
    </source>
</evidence>
<keyword evidence="3" id="KW-1133">Transmembrane helix</keyword>
<proteinExistence type="inferred from homology"/>
<organism evidence="5 6">
    <name type="scientific">Parasphingorhabdus litoris</name>
    <dbReference type="NCBI Taxonomy" id="394733"/>
    <lineage>
        <taxon>Bacteria</taxon>
        <taxon>Pseudomonadati</taxon>
        <taxon>Pseudomonadota</taxon>
        <taxon>Alphaproteobacteria</taxon>
        <taxon>Sphingomonadales</taxon>
        <taxon>Sphingomonadaceae</taxon>
        <taxon>Parasphingorhabdus</taxon>
    </lineage>
</organism>
<evidence type="ECO:0000313" key="6">
    <source>
        <dbReference type="Proteomes" id="UP001500713"/>
    </source>
</evidence>
<protein>
    <recommendedName>
        <fullName evidence="4">Prepilin type IV endopeptidase peptidase domain-containing protein</fullName>
    </recommendedName>
</protein>
<sequence>MYVDPGLGGLFGAIFGWLLLTLAALDAQHHWLPDRLTILLALSGLTASFLGNESDFLNRLIGGIIGFGTLLLVRLIYRKLRNKEGLGGGDPKLLGAIGCWLGWSALPFVLLGAGLVGLLAAMTMHMRGQEVTPNTALPLGSFMAVSAFPLWIVQTMVDTNLF</sequence>
<dbReference type="InterPro" id="IPR014032">
    <property type="entry name" value="Peptidase_A24A_bac"/>
</dbReference>
<name>A0ABP3K3E0_9SPHN</name>
<reference evidence="6" key="1">
    <citation type="journal article" date="2019" name="Int. J. Syst. Evol. Microbiol.">
        <title>The Global Catalogue of Microorganisms (GCM) 10K type strain sequencing project: providing services to taxonomists for standard genome sequencing and annotation.</title>
        <authorList>
            <consortium name="The Broad Institute Genomics Platform"/>
            <consortium name="The Broad Institute Genome Sequencing Center for Infectious Disease"/>
            <person name="Wu L."/>
            <person name="Ma J."/>
        </authorList>
    </citation>
    <scope>NUCLEOTIDE SEQUENCE [LARGE SCALE GENOMIC DNA]</scope>
    <source>
        <strain evidence="6">JCM 14162</strain>
    </source>
</reference>
<feature type="transmembrane region" description="Helical" evidence="3">
    <location>
        <begin position="98"/>
        <end position="123"/>
    </location>
</feature>
<dbReference type="PANTHER" id="PTHR30487:SF0">
    <property type="entry name" value="PREPILIN LEADER PEPTIDASE_N-METHYLTRANSFERASE-RELATED"/>
    <property type="match status" value="1"/>
</dbReference>
<dbReference type="EMBL" id="BAAAEM010000002">
    <property type="protein sequence ID" value="GAA0470195.1"/>
    <property type="molecule type" value="Genomic_DNA"/>
</dbReference>
<keyword evidence="3" id="KW-0812">Transmembrane</keyword>
<keyword evidence="6" id="KW-1185">Reference proteome</keyword>
<evidence type="ECO:0000256" key="2">
    <source>
        <dbReference type="RuleBase" id="RU003793"/>
    </source>
</evidence>
<feature type="transmembrane region" description="Helical" evidence="3">
    <location>
        <begin position="6"/>
        <end position="25"/>
    </location>
</feature>
<dbReference type="PRINTS" id="PR00864">
    <property type="entry name" value="PREPILNPTASE"/>
</dbReference>
<gene>
    <name evidence="5" type="ORF">GCM10009096_08870</name>
</gene>
<dbReference type="InterPro" id="IPR050882">
    <property type="entry name" value="Prepilin_peptidase/N-MTase"/>
</dbReference>
<dbReference type="Pfam" id="PF01478">
    <property type="entry name" value="Peptidase_A24"/>
    <property type="match status" value="1"/>
</dbReference>
<keyword evidence="3" id="KW-0472">Membrane</keyword>
<evidence type="ECO:0000313" key="5">
    <source>
        <dbReference type="EMBL" id="GAA0470195.1"/>
    </source>
</evidence>
<evidence type="ECO:0000256" key="1">
    <source>
        <dbReference type="ARBA" id="ARBA00005801"/>
    </source>
</evidence>
<comment type="similarity">
    <text evidence="1 2">Belongs to the peptidase A24 family.</text>
</comment>
<accession>A0ABP3K3E0</accession>
<dbReference type="InterPro" id="IPR000045">
    <property type="entry name" value="Prepilin_IV_endopep_pep"/>
</dbReference>
<dbReference type="Proteomes" id="UP001500713">
    <property type="component" value="Unassembled WGS sequence"/>
</dbReference>
<dbReference type="Gene3D" id="1.20.120.1220">
    <property type="match status" value="1"/>
</dbReference>
<comment type="caution">
    <text evidence="5">The sequence shown here is derived from an EMBL/GenBank/DDBJ whole genome shotgun (WGS) entry which is preliminary data.</text>
</comment>
<feature type="domain" description="Prepilin type IV endopeptidase peptidase" evidence="4">
    <location>
        <begin position="14"/>
        <end position="121"/>
    </location>
</feature>
<dbReference type="PANTHER" id="PTHR30487">
    <property type="entry name" value="TYPE 4 PREPILIN-LIKE PROTEINS LEADER PEPTIDE-PROCESSING ENZYME"/>
    <property type="match status" value="1"/>
</dbReference>
<feature type="transmembrane region" description="Helical" evidence="3">
    <location>
        <begin position="56"/>
        <end position="77"/>
    </location>
</feature>
<evidence type="ECO:0000256" key="3">
    <source>
        <dbReference type="SAM" id="Phobius"/>
    </source>
</evidence>
<feature type="transmembrane region" description="Helical" evidence="3">
    <location>
        <begin position="135"/>
        <end position="153"/>
    </location>
</feature>